<dbReference type="GeneID" id="28940848"/>
<dbReference type="CDD" id="cd00788">
    <property type="entry name" value="KU70"/>
    <property type="match status" value="1"/>
</dbReference>
<evidence type="ECO:0000256" key="11">
    <source>
        <dbReference type="ARBA" id="ARBA00022840"/>
    </source>
</evidence>
<keyword evidence="10" id="KW-0347">Helicase</keyword>
<dbReference type="GO" id="GO:0000723">
    <property type="term" value="P:telomere maintenance"/>
    <property type="evidence" value="ECO:0007669"/>
    <property type="project" value="InterPro"/>
</dbReference>
<feature type="domain" description="Ku" evidence="18">
    <location>
        <begin position="290"/>
        <end position="437"/>
    </location>
</feature>
<dbReference type="InterPro" id="IPR005161">
    <property type="entry name" value="Ku_N"/>
</dbReference>
<dbReference type="GO" id="GO:0042162">
    <property type="term" value="F:telomeric DNA binding"/>
    <property type="evidence" value="ECO:0007669"/>
    <property type="project" value="InterPro"/>
</dbReference>
<dbReference type="GO" id="GO:0016787">
    <property type="term" value="F:hydrolase activity"/>
    <property type="evidence" value="ECO:0007669"/>
    <property type="project" value="UniProtKB-KW"/>
</dbReference>
<name>A0A0W4ZL25_PNEJ7</name>
<proteinExistence type="inferred from homology"/>
<keyword evidence="20" id="KW-1185">Reference proteome</keyword>
<dbReference type="GO" id="GO:0003690">
    <property type="term" value="F:double-stranded DNA binding"/>
    <property type="evidence" value="ECO:0007669"/>
    <property type="project" value="TreeGrafter"/>
</dbReference>
<dbReference type="OrthoDB" id="3249161at2759"/>
<dbReference type="GO" id="GO:0005524">
    <property type="term" value="F:ATP binding"/>
    <property type="evidence" value="ECO:0007669"/>
    <property type="project" value="UniProtKB-KW"/>
</dbReference>
<comment type="similarity">
    <text evidence="3">Belongs to the ku70 family.</text>
</comment>
<evidence type="ECO:0000256" key="17">
    <source>
        <dbReference type="ARBA" id="ARBA00031811"/>
    </source>
</evidence>
<evidence type="ECO:0000259" key="18">
    <source>
        <dbReference type="SMART" id="SM00559"/>
    </source>
</evidence>
<keyword evidence="13" id="KW-0238">DNA-binding</keyword>
<keyword evidence="6" id="KW-0158">Chromosome</keyword>
<keyword evidence="12" id="KW-0779">Telomere</keyword>
<dbReference type="GO" id="GO:0003684">
    <property type="term" value="F:damaged DNA binding"/>
    <property type="evidence" value="ECO:0007669"/>
    <property type="project" value="InterPro"/>
</dbReference>
<evidence type="ECO:0000313" key="19">
    <source>
        <dbReference type="EMBL" id="KTW29056.1"/>
    </source>
</evidence>
<accession>A0A0W4ZL25</accession>
<dbReference type="InterPro" id="IPR027388">
    <property type="entry name" value="Ku70_bridge/pillars_dom_sf"/>
</dbReference>
<dbReference type="InterPro" id="IPR016194">
    <property type="entry name" value="SPOC-like_C_dom_sf"/>
</dbReference>
<keyword evidence="11" id="KW-0067">ATP-binding</keyword>
<organism evidence="19 20">
    <name type="scientific">Pneumocystis jirovecii (strain RU7)</name>
    <name type="common">Human pneumocystis pneumonia agent</name>
    <dbReference type="NCBI Taxonomy" id="1408657"/>
    <lineage>
        <taxon>Eukaryota</taxon>
        <taxon>Fungi</taxon>
        <taxon>Dikarya</taxon>
        <taxon>Ascomycota</taxon>
        <taxon>Taphrinomycotina</taxon>
        <taxon>Pneumocystomycetes</taxon>
        <taxon>Pneumocystaceae</taxon>
        <taxon>Pneumocystis</taxon>
    </lineage>
</organism>
<evidence type="ECO:0000256" key="3">
    <source>
        <dbReference type="ARBA" id="ARBA00005240"/>
    </source>
</evidence>
<dbReference type="VEuPathDB" id="FungiDB:T551_02330"/>
<dbReference type="InterPro" id="IPR036465">
    <property type="entry name" value="vWFA_dom_sf"/>
</dbReference>
<evidence type="ECO:0000256" key="16">
    <source>
        <dbReference type="ARBA" id="ARBA00023242"/>
    </source>
</evidence>
<dbReference type="SUPFAM" id="SSF100939">
    <property type="entry name" value="SPOC domain-like"/>
    <property type="match status" value="1"/>
</dbReference>
<keyword evidence="7" id="KW-0547">Nucleotide-binding</keyword>
<dbReference type="Pfam" id="PF02735">
    <property type="entry name" value="Ku"/>
    <property type="match status" value="1"/>
</dbReference>
<dbReference type="EMBL" id="LFWA01000010">
    <property type="protein sequence ID" value="KTW29056.1"/>
    <property type="molecule type" value="Genomic_DNA"/>
</dbReference>
<dbReference type="Gene3D" id="1.10.1600.10">
    <property type="match status" value="1"/>
</dbReference>
<dbReference type="GO" id="GO:0003678">
    <property type="term" value="F:DNA helicase activity"/>
    <property type="evidence" value="ECO:0007669"/>
    <property type="project" value="UniProtKB-EC"/>
</dbReference>
<dbReference type="SUPFAM" id="SSF53300">
    <property type="entry name" value="vWA-like"/>
    <property type="match status" value="1"/>
</dbReference>
<keyword evidence="16" id="KW-0539">Nucleus</keyword>
<dbReference type="eggNOG" id="KOG2327">
    <property type="taxonomic scope" value="Eukaryota"/>
</dbReference>
<dbReference type="PANTHER" id="PTHR12604:SF2">
    <property type="entry name" value="X-RAY REPAIR CROSS-COMPLEMENTING PROTEIN 6"/>
    <property type="match status" value="1"/>
</dbReference>
<evidence type="ECO:0000256" key="12">
    <source>
        <dbReference type="ARBA" id="ARBA00022895"/>
    </source>
</evidence>
<dbReference type="Gene3D" id="4.10.970.10">
    <property type="entry name" value="Ku70, bridge and pillars"/>
    <property type="match status" value="1"/>
</dbReference>
<sequence length="536" mass="62899">MYFSDELKDDKDVEILGKRSREDYIIHEAVLFLIDVSIPFDLDQEINIIVKTALTAAYEMILQRAISKPMISFGILLYGTKDTNIPEFLLYPNLYYLMNLNVQNDTKISKIIFPTKEQLFLFNVMEYASNLFRELHSSYKLKRIFLITHNDDPGLGFEDYKKKTLASVLNLYNSNITIEPFFITGKKEFNFDKFYKDVLYISENTDKIENHLTYEILTTDQMLNVILKRQYSKRFLFECMLQVAPNLNIDVRGYMLFKKRMSIKAQNIYTKSKEPQIVKTTINYICQETSTLLKNDDIKMAYDFGGEKILFSKKQIDSLHFYGDPVIRILGFKPLDQLHFWENILPSYFLYPIDNKNHSSSKIFISLAHVLYKHDKIAVAWFHPYKNSNPRICVLVSNFDINEKQKRGYELPQGIFAIILPFSDDIRLNPQQTSVKAPDVLIDKMCDIIEHLIVNTYNPLEYKSPGIQWIYKKLQSIILEEDSCISIEDNTIPNYHLIYEKSGQFIHKWNELLTTLNGVSETTIQKLKRCRDDIDN</sequence>
<dbReference type="PANTHER" id="PTHR12604">
    <property type="entry name" value="KU AUTOANTIGEN DNA HELICASE"/>
    <property type="match status" value="1"/>
</dbReference>
<dbReference type="GO" id="GO:0000781">
    <property type="term" value="C:chromosome, telomeric region"/>
    <property type="evidence" value="ECO:0007669"/>
    <property type="project" value="UniProtKB-SubCell"/>
</dbReference>
<dbReference type="Gene3D" id="2.40.290.10">
    <property type="match status" value="1"/>
</dbReference>
<dbReference type="STRING" id="1408657.A0A0W4ZL25"/>
<evidence type="ECO:0000256" key="10">
    <source>
        <dbReference type="ARBA" id="ARBA00022806"/>
    </source>
</evidence>
<comment type="subcellular location">
    <subcellularLocation>
        <location evidence="2">Chromosome</location>
        <location evidence="2">Telomere</location>
    </subcellularLocation>
    <subcellularLocation>
        <location evidence="1">Nucleus</location>
    </subcellularLocation>
</comment>
<keyword evidence="15" id="KW-0234">DNA repair</keyword>
<keyword evidence="9" id="KW-0378">Hydrolase</keyword>
<dbReference type="PIRSF" id="PIRSF003033">
    <property type="entry name" value="Ku70"/>
    <property type="match status" value="1"/>
</dbReference>
<evidence type="ECO:0000256" key="4">
    <source>
        <dbReference type="ARBA" id="ARBA00012551"/>
    </source>
</evidence>
<reference evidence="20" key="1">
    <citation type="journal article" date="2016" name="Nat. Commun.">
        <title>Genome analysis of three Pneumocystis species reveals adaptation mechanisms to life exclusively in mammalian hosts.</title>
        <authorList>
            <person name="Ma L."/>
            <person name="Chen Z."/>
            <person name="Huang D.W."/>
            <person name="Kutty G."/>
            <person name="Ishihara M."/>
            <person name="Wang H."/>
            <person name="Abouelleil A."/>
            <person name="Bishop L."/>
            <person name="Davey E."/>
            <person name="Deng R."/>
            <person name="Deng X."/>
            <person name="Fan L."/>
            <person name="Fantoni G."/>
            <person name="Fitzgerald M."/>
            <person name="Gogineni E."/>
            <person name="Goldberg J.M."/>
            <person name="Handley G."/>
            <person name="Hu X."/>
            <person name="Huber C."/>
            <person name="Jiao X."/>
            <person name="Jones K."/>
            <person name="Levin J.Z."/>
            <person name="Liu Y."/>
            <person name="Macdonald P."/>
            <person name="Melnikov A."/>
            <person name="Raley C."/>
            <person name="Sassi M."/>
            <person name="Sherman B.T."/>
            <person name="Song X."/>
            <person name="Sykes S."/>
            <person name="Tran B."/>
            <person name="Walsh L."/>
            <person name="Xia Y."/>
            <person name="Yang J."/>
            <person name="Young S."/>
            <person name="Zeng Q."/>
            <person name="Zheng X."/>
            <person name="Stephens R."/>
            <person name="Nusbaum C."/>
            <person name="Birren B.W."/>
            <person name="Azadi P."/>
            <person name="Lempicki R.A."/>
            <person name="Cuomo C.A."/>
            <person name="Kovacs J.A."/>
        </authorList>
    </citation>
    <scope>NUCLEOTIDE SEQUENCE [LARGE SCALE GENOMIC DNA]</scope>
    <source>
        <strain evidence="20">RU7</strain>
    </source>
</reference>
<dbReference type="EC" id="3.6.4.12" evidence="4"/>
<gene>
    <name evidence="19" type="ORF">T551_02330</name>
</gene>
<dbReference type="Pfam" id="PF03731">
    <property type="entry name" value="Ku_N"/>
    <property type="match status" value="1"/>
</dbReference>
<keyword evidence="8" id="KW-0227">DNA damage</keyword>
<dbReference type="Gene3D" id="3.40.50.410">
    <property type="entry name" value="von Willebrand factor, type A domain"/>
    <property type="match status" value="1"/>
</dbReference>
<dbReference type="InterPro" id="IPR006165">
    <property type="entry name" value="Ku70"/>
</dbReference>
<evidence type="ECO:0000256" key="13">
    <source>
        <dbReference type="ARBA" id="ARBA00023125"/>
    </source>
</evidence>
<evidence type="ECO:0000256" key="6">
    <source>
        <dbReference type="ARBA" id="ARBA00022454"/>
    </source>
</evidence>
<keyword evidence="14" id="KW-0233">DNA recombination</keyword>
<dbReference type="GO" id="GO:0043564">
    <property type="term" value="C:Ku70:Ku80 complex"/>
    <property type="evidence" value="ECO:0007669"/>
    <property type="project" value="InterPro"/>
</dbReference>
<dbReference type="SMART" id="SM00559">
    <property type="entry name" value="Ku78"/>
    <property type="match status" value="1"/>
</dbReference>
<dbReference type="GO" id="GO:0006310">
    <property type="term" value="P:DNA recombination"/>
    <property type="evidence" value="ECO:0007669"/>
    <property type="project" value="UniProtKB-KW"/>
</dbReference>
<protein>
    <recommendedName>
        <fullName evidence="5">ATP-dependent DNA helicase II subunit 1</fullName>
        <ecNumber evidence="4">3.6.4.12</ecNumber>
    </recommendedName>
    <alternativeName>
        <fullName evidence="17">ATP-dependent DNA helicase II subunit Ku70</fullName>
    </alternativeName>
</protein>
<evidence type="ECO:0000256" key="2">
    <source>
        <dbReference type="ARBA" id="ARBA00004574"/>
    </source>
</evidence>
<evidence type="ECO:0000256" key="14">
    <source>
        <dbReference type="ARBA" id="ARBA00023172"/>
    </source>
</evidence>
<dbReference type="InterPro" id="IPR005160">
    <property type="entry name" value="Ku_C"/>
</dbReference>
<evidence type="ECO:0000256" key="15">
    <source>
        <dbReference type="ARBA" id="ARBA00023204"/>
    </source>
</evidence>
<evidence type="ECO:0000256" key="7">
    <source>
        <dbReference type="ARBA" id="ARBA00022741"/>
    </source>
</evidence>
<dbReference type="Proteomes" id="UP000053447">
    <property type="component" value="Unassembled WGS sequence"/>
</dbReference>
<evidence type="ECO:0000313" key="20">
    <source>
        <dbReference type="Proteomes" id="UP000053447"/>
    </source>
</evidence>
<dbReference type="AlphaFoldDB" id="A0A0W4ZL25"/>
<evidence type="ECO:0000256" key="5">
    <source>
        <dbReference type="ARBA" id="ARBA00021796"/>
    </source>
</evidence>
<dbReference type="Pfam" id="PF03730">
    <property type="entry name" value="Ku_C"/>
    <property type="match status" value="1"/>
</dbReference>
<evidence type="ECO:0000256" key="1">
    <source>
        <dbReference type="ARBA" id="ARBA00004123"/>
    </source>
</evidence>
<dbReference type="InterPro" id="IPR006164">
    <property type="entry name" value="DNA_bd_Ku70/Ku80"/>
</dbReference>
<evidence type="ECO:0000256" key="9">
    <source>
        <dbReference type="ARBA" id="ARBA00022801"/>
    </source>
</evidence>
<dbReference type="GO" id="GO:0006303">
    <property type="term" value="P:double-strand break repair via nonhomologous end joining"/>
    <property type="evidence" value="ECO:0007669"/>
    <property type="project" value="InterPro"/>
</dbReference>
<dbReference type="InterPro" id="IPR047087">
    <property type="entry name" value="KU70_core_dom"/>
</dbReference>
<dbReference type="RefSeq" id="XP_018229165.1">
    <property type="nucleotide sequence ID" value="XM_018374593.1"/>
</dbReference>
<comment type="caution">
    <text evidence="19">The sequence shown here is derived from an EMBL/GenBank/DDBJ whole genome shotgun (WGS) entry which is preliminary data.</text>
</comment>
<evidence type="ECO:0000256" key="8">
    <source>
        <dbReference type="ARBA" id="ARBA00022763"/>
    </source>
</evidence>